<evidence type="ECO:0000256" key="5">
    <source>
        <dbReference type="SAM" id="Phobius"/>
    </source>
</evidence>
<dbReference type="KEGG" id="mmai:sS8_2615"/>
<feature type="transmembrane region" description="Helical" evidence="5">
    <location>
        <begin position="67"/>
        <end position="89"/>
    </location>
</feature>
<dbReference type="Proteomes" id="UP000266313">
    <property type="component" value="Chromosome"/>
</dbReference>
<comment type="subcellular location">
    <subcellularLocation>
        <location evidence="1">Membrane</location>
        <topology evidence="1">Multi-pass membrane protein</topology>
    </subcellularLocation>
</comment>
<proteinExistence type="predicted"/>
<name>A0A250KSA6_9GAMM</name>
<evidence type="ECO:0000259" key="6">
    <source>
        <dbReference type="Pfam" id="PF07298"/>
    </source>
</evidence>
<feature type="transmembrane region" description="Helical" evidence="5">
    <location>
        <begin position="35"/>
        <end position="55"/>
    </location>
</feature>
<evidence type="ECO:0000256" key="4">
    <source>
        <dbReference type="ARBA" id="ARBA00023136"/>
    </source>
</evidence>
<evidence type="ECO:0000313" key="7">
    <source>
        <dbReference type="EMBL" id="BBA34563.1"/>
    </source>
</evidence>
<dbReference type="InterPro" id="IPR009915">
    <property type="entry name" value="NnrU_dom"/>
</dbReference>
<feature type="transmembrane region" description="Helical" evidence="5">
    <location>
        <begin position="120"/>
        <end position="153"/>
    </location>
</feature>
<evidence type="ECO:0000256" key="3">
    <source>
        <dbReference type="ARBA" id="ARBA00022989"/>
    </source>
</evidence>
<evidence type="ECO:0000313" key="8">
    <source>
        <dbReference type="Proteomes" id="UP000266313"/>
    </source>
</evidence>
<keyword evidence="2 5" id="KW-0812">Transmembrane</keyword>
<dbReference type="Pfam" id="PF07298">
    <property type="entry name" value="NnrU"/>
    <property type="match status" value="1"/>
</dbReference>
<dbReference type="Gene3D" id="1.20.120.1630">
    <property type="match status" value="1"/>
</dbReference>
<reference evidence="7 8" key="1">
    <citation type="submission" date="2016-12" db="EMBL/GenBank/DDBJ databases">
        <title>Genome sequencing of Methylocaldum marinum.</title>
        <authorList>
            <person name="Takeuchi M."/>
            <person name="Kamagata Y."/>
            <person name="Hiraoka S."/>
            <person name="Oshima K."/>
            <person name="Hattori M."/>
            <person name="Iwasaki W."/>
        </authorList>
    </citation>
    <scope>NUCLEOTIDE SEQUENCE [LARGE SCALE GENOMIC DNA]</scope>
    <source>
        <strain evidence="7 8">S8</strain>
    </source>
</reference>
<keyword evidence="3 5" id="KW-1133">Transmembrane helix</keyword>
<dbReference type="RefSeq" id="WP_119629944.1">
    <property type="nucleotide sequence ID" value="NZ_AP017928.1"/>
</dbReference>
<dbReference type="AlphaFoldDB" id="A0A250KSA6"/>
<accession>A0A250KSA6</accession>
<keyword evidence="4 5" id="KW-0472">Membrane</keyword>
<evidence type="ECO:0000256" key="2">
    <source>
        <dbReference type="ARBA" id="ARBA00022692"/>
    </source>
</evidence>
<keyword evidence="8" id="KW-1185">Reference proteome</keyword>
<organism evidence="7 8">
    <name type="scientific">Methylocaldum marinum</name>
    <dbReference type="NCBI Taxonomy" id="1432792"/>
    <lineage>
        <taxon>Bacteria</taxon>
        <taxon>Pseudomonadati</taxon>
        <taxon>Pseudomonadota</taxon>
        <taxon>Gammaproteobacteria</taxon>
        <taxon>Methylococcales</taxon>
        <taxon>Methylococcaceae</taxon>
        <taxon>Methylocaldum</taxon>
    </lineage>
</organism>
<protein>
    <recommendedName>
        <fullName evidence="6">NnrU domain-containing protein</fullName>
    </recommendedName>
</protein>
<gene>
    <name evidence="7" type="ORF">sS8_2615</name>
</gene>
<feature type="domain" description="NnrU" evidence="6">
    <location>
        <begin position="4"/>
        <end position="224"/>
    </location>
</feature>
<feature type="transmembrane region" description="Helical" evidence="5">
    <location>
        <begin position="199"/>
        <end position="217"/>
    </location>
</feature>
<dbReference type="EMBL" id="AP017928">
    <property type="protein sequence ID" value="BBA34563.1"/>
    <property type="molecule type" value="Genomic_DNA"/>
</dbReference>
<dbReference type="OrthoDB" id="5293641at2"/>
<evidence type="ECO:0000256" key="1">
    <source>
        <dbReference type="ARBA" id="ARBA00004141"/>
    </source>
</evidence>
<dbReference type="GO" id="GO:0016020">
    <property type="term" value="C:membrane"/>
    <property type="evidence" value="ECO:0007669"/>
    <property type="project" value="UniProtKB-SubCell"/>
</dbReference>
<sequence length="226" mass="25039">MIQLTLAALFFVGIHFLIAGSRGRDRLIAKYGERMYRGGFSILSLAGLFWLIYAYRHAPYLETWGQLAWFKPVAALLMLIAFILAVTGITTPSPTAVNGESLLSEAEPAQGILRITRHPFLWGIALWAVTHLIANGDVAALVLFGSLLLLALGGTRSIDAKRRRHLGEQWTKFAAATSNMPFKAIREGRNQLKIAEIGWWRIALAVALYLALLHFHAKLFGVSPLF</sequence>